<keyword evidence="1" id="KW-0812">Transmembrane</keyword>
<name>A0A8J4BR11_9CHLO</name>
<evidence type="ECO:0000313" key="2">
    <source>
        <dbReference type="EMBL" id="GIL67089.1"/>
    </source>
</evidence>
<dbReference type="AlphaFoldDB" id="A0A8J4BR11"/>
<keyword evidence="1" id="KW-0472">Membrane</keyword>
<evidence type="ECO:0008006" key="4">
    <source>
        <dbReference type="Google" id="ProtNLM"/>
    </source>
</evidence>
<dbReference type="EMBL" id="BNCO01000094">
    <property type="protein sequence ID" value="GIL67089.1"/>
    <property type="molecule type" value="Genomic_DNA"/>
</dbReference>
<accession>A0A8J4BR11</accession>
<feature type="non-terminal residue" evidence="2">
    <location>
        <position position="104"/>
    </location>
</feature>
<proteinExistence type="predicted"/>
<sequence>MLLLLLPRQLLSRHQSGLLNRRRATDTSSIRYVRNGRFRRTPLTNRLKHVHQTPSRFRPLVFPFPLPRRAAGAAICFLGAVAIFFLPLAPRRGRRAPQTSTLLV</sequence>
<keyword evidence="3" id="KW-1185">Reference proteome</keyword>
<gene>
    <name evidence="2" type="ORF">Vafri_20526</name>
</gene>
<protein>
    <recommendedName>
        <fullName evidence="4">Transmembrane protein</fullName>
    </recommendedName>
</protein>
<evidence type="ECO:0000256" key="1">
    <source>
        <dbReference type="SAM" id="Phobius"/>
    </source>
</evidence>
<dbReference type="Proteomes" id="UP000747399">
    <property type="component" value="Unassembled WGS sequence"/>
</dbReference>
<organism evidence="2 3">
    <name type="scientific">Volvox africanus</name>
    <dbReference type="NCBI Taxonomy" id="51714"/>
    <lineage>
        <taxon>Eukaryota</taxon>
        <taxon>Viridiplantae</taxon>
        <taxon>Chlorophyta</taxon>
        <taxon>core chlorophytes</taxon>
        <taxon>Chlorophyceae</taxon>
        <taxon>CS clade</taxon>
        <taxon>Chlamydomonadales</taxon>
        <taxon>Volvocaceae</taxon>
        <taxon>Volvox</taxon>
    </lineage>
</organism>
<feature type="transmembrane region" description="Helical" evidence="1">
    <location>
        <begin position="70"/>
        <end position="89"/>
    </location>
</feature>
<reference evidence="2" key="1">
    <citation type="journal article" date="2021" name="Proc. Natl. Acad. Sci. U.S.A.">
        <title>Three genomes in the algal genus Volvox reveal the fate of a haploid sex-determining region after a transition to homothallism.</title>
        <authorList>
            <person name="Yamamoto K."/>
            <person name="Hamaji T."/>
            <person name="Kawai-Toyooka H."/>
            <person name="Matsuzaki R."/>
            <person name="Takahashi F."/>
            <person name="Nishimura Y."/>
            <person name="Kawachi M."/>
            <person name="Noguchi H."/>
            <person name="Minakuchi Y."/>
            <person name="Umen J.G."/>
            <person name="Toyoda A."/>
            <person name="Nozaki H."/>
        </authorList>
    </citation>
    <scope>NUCLEOTIDE SEQUENCE</scope>
    <source>
        <strain evidence="2">NIES-3780</strain>
    </source>
</reference>
<keyword evidence="1" id="KW-1133">Transmembrane helix</keyword>
<evidence type="ECO:0000313" key="3">
    <source>
        <dbReference type="Proteomes" id="UP000747399"/>
    </source>
</evidence>
<comment type="caution">
    <text evidence="2">The sequence shown here is derived from an EMBL/GenBank/DDBJ whole genome shotgun (WGS) entry which is preliminary data.</text>
</comment>